<keyword evidence="2" id="KW-1185">Reference proteome</keyword>
<organism evidence="1 2">
    <name type="scientific">Sinorhizobium phage phiM7</name>
    <dbReference type="NCBI Taxonomy" id="1647403"/>
    <lineage>
        <taxon>Viruses</taxon>
        <taxon>Duplodnaviria</taxon>
        <taxon>Heunggongvirae</taxon>
        <taxon>Uroviricota</taxon>
        <taxon>Caudoviricetes</taxon>
        <taxon>Emdodecavirus</taxon>
        <taxon>Emdodecavirus M7</taxon>
    </lineage>
</organism>
<proteinExistence type="predicted"/>
<evidence type="ECO:0000313" key="1">
    <source>
        <dbReference type="EMBL" id="AKF12792.1"/>
    </source>
</evidence>
<dbReference type="Proteomes" id="UP000221947">
    <property type="component" value="Segment"/>
</dbReference>
<gene>
    <name evidence="1" type="ORF">PHIM7_247</name>
</gene>
<protein>
    <submittedName>
        <fullName evidence="1">Uncharacterized protein</fullName>
    </submittedName>
</protein>
<reference evidence="1 2" key="1">
    <citation type="submission" date="2015-04" db="EMBL/GenBank/DDBJ databases">
        <authorList>
            <person name="Schouten J.T."/>
            <person name="Crockett J.T."/>
            <person name="Hodson T.S."/>
            <person name="Hyde J.R."/>
            <person name="Smith T.A."/>
            <person name="Merrill B.D."/>
            <person name="Crook M.B."/>
            <person name="Griffitts J.S."/>
            <person name="Burnett S.H."/>
            <person name="Grose J.H."/>
            <person name="Breakwell D.P."/>
        </authorList>
    </citation>
    <scope>NUCLEOTIDE SEQUENCE [LARGE SCALE GENOMIC DNA]</scope>
</reference>
<sequence>MVRIDSEWDFGYGDTVFRTEAEARQRLKEDENVQDVAEEYETTVEGLISQGLISFQTVLLG</sequence>
<accession>A0A0F6WBZ4</accession>
<dbReference type="EMBL" id="KR052480">
    <property type="protein sequence ID" value="AKF12792.1"/>
    <property type="molecule type" value="Genomic_DNA"/>
</dbReference>
<name>A0A0F6WBZ4_9CAUD</name>
<evidence type="ECO:0000313" key="2">
    <source>
        <dbReference type="Proteomes" id="UP000221947"/>
    </source>
</evidence>